<dbReference type="RefSeq" id="WP_135625313.1">
    <property type="nucleotide sequence ID" value="NZ_RQGD01000046.1"/>
</dbReference>
<evidence type="ECO:0000313" key="1">
    <source>
        <dbReference type="EMBL" id="TGL56424.1"/>
    </source>
</evidence>
<dbReference type="EMBL" id="RQGD01000046">
    <property type="protein sequence ID" value="TGL56424.1"/>
    <property type="molecule type" value="Genomic_DNA"/>
</dbReference>
<protein>
    <submittedName>
        <fullName evidence="1">Polyketide cyclase</fullName>
    </submittedName>
</protein>
<accession>A0A4R9JWL2</accession>
<organism evidence="1 2">
    <name type="scientific">Leptospira ognonensis</name>
    <dbReference type="NCBI Taxonomy" id="2484945"/>
    <lineage>
        <taxon>Bacteria</taxon>
        <taxon>Pseudomonadati</taxon>
        <taxon>Spirochaetota</taxon>
        <taxon>Spirochaetia</taxon>
        <taxon>Leptospirales</taxon>
        <taxon>Leptospiraceae</taxon>
        <taxon>Leptospira</taxon>
    </lineage>
</organism>
<keyword evidence="2" id="KW-1185">Reference proteome</keyword>
<name>A0A4R9JWL2_9LEPT</name>
<reference evidence="1" key="1">
    <citation type="journal article" date="2019" name="PLoS Negl. Trop. Dis.">
        <title>Revisiting the worldwide diversity of Leptospira species in the environment.</title>
        <authorList>
            <person name="Vincent A.T."/>
            <person name="Schiettekatte O."/>
            <person name="Bourhy P."/>
            <person name="Veyrier F.J."/>
            <person name="Picardeau M."/>
        </authorList>
    </citation>
    <scope>NUCLEOTIDE SEQUENCE [LARGE SCALE GENOMIC DNA]</scope>
    <source>
        <strain evidence="1">201702476</strain>
    </source>
</reference>
<comment type="caution">
    <text evidence="1">The sequence shown here is derived from an EMBL/GenBank/DDBJ whole genome shotgun (WGS) entry which is preliminary data.</text>
</comment>
<dbReference type="Gene3D" id="3.30.530.20">
    <property type="match status" value="1"/>
</dbReference>
<gene>
    <name evidence="1" type="ORF">EHQ58_17530</name>
</gene>
<dbReference type="OrthoDB" id="9810827at2"/>
<proteinExistence type="predicted"/>
<dbReference type="SUPFAM" id="SSF55961">
    <property type="entry name" value="Bet v1-like"/>
    <property type="match status" value="1"/>
</dbReference>
<dbReference type="InterPro" id="IPR023393">
    <property type="entry name" value="START-like_dom_sf"/>
</dbReference>
<dbReference type="AlphaFoldDB" id="A0A4R9JWL2"/>
<evidence type="ECO:0000313" key="2">
    <source>
        <dbReference type="Proteomes" id="UP000297693"/>
    </source>
</evidence>
<dbReference type="Proteomes" id="UP000297693">
    <property type="component" value="Unassembled WGS sequence"/>
</dbReference>
<sequence length="140" mass="16387">MIMNTYTYTTKEITQNQIWTLMTDVNQWKNWDVTLEKSEMKDAFEAGNFFMIRPSGGPDVKIQLIDVKPKSYFKDFTKFPLAKMYGEHFYENTPEGLKITITMSISGPLAFLWNQIVMKDIVRHLPEDVKTQIHEAKKIS</sequence>